<dbReference type="EMBL" id="JAUDFV010000064">
    <property type="protein sequence ID" value="KAL2735363.1"/>
    <property type="molecule type" value="Genomic_DNA"/>
</dbReference>
<proteinExistence type="predicted"/>
<name>A0ABD2BSV3_VESSQ</name>
<feature type="region of interest" description="Disordered" evidence="1">
    <location>
        <begin position="267"/>
        <end position="291"/>
    </location>
</feature>
<keyword evidence="3" id="KW-1185">Reference proteome</keyword>
<gene>
    <name evidence="2" type="ORF">V1478_003003</name>
</gene>
<dbReference type="AlphaFoldDB" id="A0ABD2BSV3"/>
<accession>A0ABD2BSV3</accession>
<evidence type="ECO:0000256" key="1">
    <source>
        <dbReference type="SAM" id="MobiDB-lite"/>
    </source>
</evidence>
<sequence>MSRFYIHENLGIRRQTQREKIVKDKACKIERWYLMIPRTFNLLMFIDRKENKFTLCLSAYSCVYFKSSISIAKALVTCLLGNVFISDVIIDDNENASALRLDPHRTMSIELVSIGHTMDIRRFEYPMGFGPHNPNTCILLWNIKCFNGYSTVKNKSLIDIIEMMRARKVLKISIFNILVTYNMHYCNERIFVTNANSPLFAYQNIPTVRFVVVSARLRIQDGSCKTLRTVFLENLRLVDSYIFLNPKDQRPDGRTLNSWTNMENTYKVDEEKDDDDDDGGDGGGGSTSLFPLPLEATFEALPSARAKTNSNPFVLIFWSFKCQGRVKSMFLGLLKDSANI</sequence>
<reference evidence="2 3" key="1">
    <citation type="journal article" date="2024" name="Ann. Entomol. Soc. Am.">
        <title>Genomic analyses of the southern and eastern yellowjacket wasps (Hymenoptera: Vespidae) reveal evolutionary signatures of social life.</title>
        <authorList>
            <person name="Catto M.A."/>
            <person name="Caine P.B."/>
            <person name="Orr S.E."/>
            <person name="Hunt B.G."/>
            <person name="Goodisman M.A.D."/>
        </authorList>
    </citation>
    <scope>NUCLEOTIDE SEQUENCE [LARGE SCALE GENOMIC DNA]</scope>
    <source>
        <strain evidence="2">233</strain>
        <tissue evidence="2">Head and thorax</tissue>
    </source>
</reference>
<dbReference type="Proteomes" id="UP001607302">
    <property type="component" value="Unassembled WGS sequence"/>
</dbReference>
<feature type="compositionally biased region" description="Acidic residues" evidence="1">
    <location>
        <begin position="271"/>
        <end position="280"/>
    </location>
</feature>
<protein>
    <submittedName>
        <fullName evidence="2">Uncharacterized protein</fullName>
    </submittedName>
</protein>
<organism evidence="2 3">
    <name type="scientific">Vespula squamosa</name>
    <name type="common">Southern yellow jacket</name>
    <name type="synonym">Wasp</name>
    <dbReference type="NCBI Taxonomy" id="30214"/>
    <lineage>
        <taxon>Eukaryota</taxon>
        <taxon>Metazoa</taxon>
        <taxon>Ecdysozoa</taxon>
        <taxon>Arthropoda</taxon>
        <taxon>Hexapoda</taxon>
        <taxon>Insecta</taxon>
        <taxon>Pterygota</taxon>
        <taxon>Neoptera</taxon>
        <taxon>Endopterygota</taxon>
        <taxon>Hymenoptera</taxon>
        <taxon>Apocrita</taxon>
        <taxon>Aculeata</taxon>
        <taxon>Vespoidea</taxon>
        <taxon>Vespidae</taxon>
        <taxon>Vespinae</taxon>
        <taxon>Vespula</taxon>
    </lineage>
</organism>
<comment type="caution">
    <text evidence="2">The sequence shown here is derived from an EMBL/GenBank/DDBJ whole genome shotgun (WGS) entry which is preliminary data.</text>
</comment>
<evidence type="ECO:0000313" key="2">
    <source>
        <dbReference type="EMBL" id="KAL2735363.1"/>
    </source>
</evidence>
<evidence type="ECO:0000313" key="3">
    <source>
        <dbReference type="Proteomes" id="UP001607302"/>
    </source>
</evidence>